<proteinExistence type="predicted"/>
<evidence type="ECO:0000313" key="3">
    <source>
        <dbReference type="Proteomes" id="UP000317650"/>
    </source>
</evidence>
<dbReference type="EMBL" id="PYDT01000004">
    <property type="protein sequence ID" value="THU63551.1"/>
    <property type="molecule type" value="Genomic_DNA"/>
</dbReference>
<accession>A0A4S8JN11</accession>
<dbReference type="AlphaFoldDB" id="A0A4S8JN11"/>
<evidence type="ECO:0000256" key="1">
    <source>
        <dbReference type="SAM" id="MobiDB-lite"/>
    </source>
</evidence>
<evidence type="ECO:0000313" key="2">
    <source>
        <dbReference type="EMBL" id="THU63551.1"/>
    </source>
</evidence>
<protein>
    <submittedName>
        <fullName evidence="2">Uncharacterized protein</fullName>
    </submittedName>
</protein>
<sequence length="114" mass="12531">MSIWSDDAPTETRRNGGGQLVEEETEIREETRGKGKRKEAAAVPSLEHQNECRIMYGEAPSQVTDYGRGRSKPMRCQMGFATGRSIHGDEAEVVADTKRAIPGGPDPQHHSVNP</sequence>
<feature type="region of interest" description="Disordered" evidence="1">
    <location>
        <begin position="1"/>
        <end position="46"/>
    </location>
</feature>
<organism evidence="2 3">
    <name type="scientific">Musa balbisiana</name>
    <name type="common">Banana</name>
    <dbReference type="NCBI Taxonomy" id="52838"/>
    <lineage>
        <taxon>Eukaryota</taxon>
        <taxon>Viridiplantae</taxon>
        <taxon>Streptophyta</taxon>
        <taxon>Embryophyta</taxon>
        <taxon>Tracheophyta</taxon>
        <taxon>Spermatophyta</taxon>
        <taxon>Magnoliopsida</taxon>
        <taxon>Liliopsida</taxon>
        <taxon>Zingiberales</taxon>
        <taxon>Musaceae</taxon>
        <taxon>Musa</taxon>
    </lineage>
</organism>
<name>A0A4S8JN11_MUSBA</name>
<dbReference type="Proteomes" id="UP000317650">
    <property type="component" value="Chromosome 1"/>
</dbReference>
<gene>
    <name evidence="2" type="ORF">C4D60_Mb01t17010</name>
</gene>
<keyword evidence="3" id="KW-1185">Reference proteome</keyword>
<comment type="caution">
    <text evidence="2">The sequence shown here is derived from an EMBL/GenBank/DDBJ whole genome shotgun (WGS) entry which is preliminary data.</text>
</comment>
<reference evidence="2 3" key="1">
    <citation type="journal article" date="2019" name="Nat. Plants">
        <title>Genome sequencing of Musa balbisiana reveals subgenome evolution and function divergence in polyploid bananas.</title>
        <authorList>
            <person name="Yao X."/>
        </authorList>
    </citation>
    <scope>NUCLEOTIDE SEQUENCE [LARGE SCALE GENOMIC DNA]</scope>
    <source>
        <strain evidence="3">cv. DH-PKW</strain>
        <tissue evidence="2">Leaves</tissue>
    </source>
</reference>